<reference evidence="2" key="1">
    <citation type="submission" date="2016-10" db="EMBL/GenBank/DDBJ databases">
        <authorList>
            <person name="Varghese N."/>
            <person name="Submissions S."/>
        </authorList>
    </citation>
    <scope>NUCLEOTIDE SEQUENCE [LARGE SCALE GENOMIC DNA]</scope>
    <source>
        <strain evidence="2">RD 26</strain>
    </source>
</reference>
<dbReference type="STRING" id="35743.SAMN04487937_2516"/>
<dbReference type="Pfam" id="PF23959">
    <property type="entry name" value="DUF7288"/>
    <property type="match status" value="1"/>
</dbReference>
<dbReference type="Proteomes" id="UP000198932">
    <property type="component" value="Unassembled WGS sequence"/>
</dbReference>
<organism evidence="1 2">
    <name type="scientific">Halorubrum sodomense</name>
    <dbReference type="NCBI Taxonomy" id="35743"/>
    <lineage>
        <taxon>Archaea</taxon>
        <taxon>Methanobacteriati</taxon>
        <taxon>Methanobacteriota</taxon>
        <taxon>Stenosarchaea group</taxon>
        <taxon>Halobacteria</taxon>
        <taxon>Halobacteriales</taxon>
        <taxon>Haloferacaceae</taxon>
        <taxon>Halorubrum</taxon>
    </lineage>
</organism>
<dbReference type="RefSeq" id="WP_092922710.1">
    <property type="nucleotide sequence ID" value="NZ_FOYN01000003.1"/>
</dbReference>
<proteinExistence type="predicted"/>
<dbReference type="EMBL" id="FOYN01000003">
    <property type="protein sequence ID" value="SFR50239.1"/>
    <property type="molecule type" value="Genomic_DNA"/>
</dbReference>
<dbReference type="OrthoDB" id="324613at2157"/>
<name>A0A1I6H709_HALSD</name>
<gene>
    <name evidence="1" type="ORF">SAMN04487937_2516</name>
</gene>
<accession>A0A1I6H709</accession>
<evidence type="ECO:0000313" key="2">
    <source>
        <dbReference type="Proteomes" id="UP000198932"/>
    </source>
</evidence>
<dbReference type="InterPro" id="IPR055712">
    <property type="entry name" value="DUF7288"/>
</dbReference>
<evidence type="ECO:0000313" key="1">
    <source>
        <dbReference type="EMBL" id="SFR50239.1"/>
    </source>
</evidence>
<protein>
    <submittedName>
        <fullName evidence="1">Uncharacterized protein</fullName>
    </submittedName>
</protein>
<sequence length="204" mass="21426">MFVERFPDDRGQAHTLEAFTASLLLVTGLIFATQATAVTPLSASTSNQHVENQAAIAAQDLLSTADASGDLEAALLYYEDGSGFVGADDGGTYAGVPPDSHPLHDPLTEAFGDRQIAFDIDVYYPEEGGNETGDTAMVDMGSPSDNAATASVRVALYGDDRFGVDDGYTLAENGSASYFAPPVTGGSPEVLYTVVEVRITAWQM</sequence>
<keyword evidence="2" id="KW-1185">Reference proteome</keyword>
<dbReference type="AlphaFoldDB" id="A0A1I6H709"/>